<dbReference type="AlphaFoldDB" id="A0A6G1JP89"/>
<feature type="region of interest" description="Disordered" evidence="1">
    <location>
        <begin position="13"/>
        <end position="47"/>
    </location>
</feature>
<sequence length="114" mass="12431">MLDLSNLFKSKAKHAAADFDESSNPTDDADEFRGTKVRNTIDPVDGKTKACNRAQTFDTFVHQSHLGEEELPKKKPTGNSWGVAKAIAKLKGLSKRSSAKVEKKPGSEGTAERE</sequence>
<organism evidence="2 3">
    <name type="scientific">Pleomassaria siparia CBS 279.74</name>
    <dbReference type="NCBI Taxonomy" id="1314801"/>
    <lineage>
        <taxon>Eukaryota</taxon>
        <taxon>Fungi</taxon>
        <taxon>Dikarya</taxon>
        <taxon>Ascomycota</taxon>
        <taxon>Pezizomycotina</taxon>
        <taxon>Dothideomycetes</taxon>
        <taxon>Pleosporomycetidae</taxon>
        <taxon>Pleosporales</taxon>
        <taxon>Pleomassariaceae</taxon>
        <taxon>Pleomassaria</taxon>
    </lineage>
</organism>
<dbReference type="OrthoDB" id="3734244at2759"/>
<proteinExistence type="predicted"/>
<gene>
    <name evidence="2" type="ORF">K504DRAFT_460178</name>
</gene>
<evidence type="ECO:0000313" key="3">
    <source>
        <dbReference type="Proteomes" id="UP000799428"/>
    </source>
</evidence>
<evidence type="ECO:0000256" key="1">
    <source>
        <dbReference type="SAM" id="MobiDB-lite"/>
    </source>
</evidence>
<dbReference type="Proteomes" id="UP000799428">
    <property type="component" value="Unassembled WGS sequence"/>
</dbReference>
<feature type="region of interest" description="Disordered" evidence="1">
    <location>
        <begin position="92"/>
        <end position="114"/>
    </location>
</feature>
<feature type="compositionally biased region" description="Basic and acidic residues" evidence="1">
    <location>
        <begin position="99"/>
        <end position="114"/>
    </location>
</feature>
<protein>
    <submittedName>
        <fullName evidence="2">Uncharacterized protein</fullName>
    </submittedName>
</protein>
<reference evidence="2" key="1">
    <citation type="journal article" date="2020" name="Stud. Mycol.">
        <title>101 Dothideomycetes genomes: a test case for predicting lifestyles and emergence of pathogens.</title>
        <authorList>
            <person name="Haridas S."/>
            <person name="Albert R."/>
            <person name="Binder M."/>
            <person name="Bloem J."/>
            <person name="Labutti K."/>
            <person name="Salamov A."/>
            <person name="Andreopoulos B."/>
            <person name="Baker S."/>
            <person name="Barry K."/>
            <person name="Bills G."/>
            <person name="Bluhm B."/>
            <person name="Cannon C."/>
            <person name="Castanera R."/>
            <person name="Culley D."/>
            <person name="Daum C."/>
            <person name="Ezra D."/>
            <person name="Gonzalez J."/>
            <person name="Henrissat B."/>
            <person name="Kuo A."/>
            <person name="Liang C."/>
            <person name="Lipzen A."/>
            <person name="Lutzoni F."/>
            <person name="Magnuson J."/>
            <person name="Mondo S."/>
            <person name="Nolan M."/>
            <person name="Ohm R."/>
            <person name="Pangilinan J."/>
            <person name="Park H.-J."/>
            <person name="Ramirez L."/>
            <person name="Alfaro M."/>
            <person name="Sun H."/>
            <person name="Tritt A."/>
            <person name="Yoshinaga Y."/>
            <person name="Zwiers L.-H."/>
            <person name="Turgeon B."/>
            <person name="Goodwin S."/>
            <person name="Spatafora J."/>
            <person name="Crous P."/>
            <person name="Grigoriev I."/>
        </authorList>
    </citation>
    <scope>NUCLEOTIDE SEQUENCE</scope>
    <source>
        <strain evidence="2">CBS 279.74</strain>
    </source>
</reference>
<accession>A0A6G1JP89</accession>
<name>A0A6G1JP89_9PLEO</name>
<dbReference type="EMBL" id="MU005909">
    <property type="protein sequence ID" value="KAF2702368.1"/>
    <property type="molecule type" value="Genomic_DNA"/>
</dbReference>
<keyword evidence="3" id="KW-1185">Reference proteome</keyword>
<evidence type="ECO:0000313" key="2">
    <source>
        <dbReference type="EMBL" id="KAF2702368.1"/>
    </source>
</evidence>